<dbReference type="Proteomes" id="UP000010473">
    <property type="component" value="Chromosome"/>
</dbReference>
<protein>
    <submittedName>
        <fullName evidence="1">Uncharacterized protein</fullName>
    </submittedName>
</protein>
<sequence>MGNNHQNLATQQVVNVKWAERWQVYHRLQALEIECQCGSNQPLQIEINSTKTAIQLWSVARQVTASRYELMHWLENCWQIKFDQPKN</sequence>
<dbReference type="InterPro" id="IPR054637">
    <property type="entry name" value="Asr1405_Asl0597-like"/>
</dbReference>
<reference evidence="2" key="1">
    <citation type="journal article" date="2013" name="Proc. Natl. Acad. Sci. U.S.A.">
        <title>Improving the coverage of the cyanobacterial phylum using diversity-driven genome sequencing.</title>
        <authorList>
            <person name="Shih P.M."/>
            <person name="Wu D."/>
            <person name="Latifi A."/>
            <person name="Axen S.D."/>
            <person name="Fewer D.P."/>
            <person name="Talla E."/>
            <person name="Calteau A."/>
            <person name="Cai F."/>
            <person name="Tandeau de Marsac N."/>
            <person name="Rippka R."/>
            <person name="Herdman M."/>
            <person name="Sivonen K."/>
            <person name="Coursin T."/>
            <person name="Laurent T."/>
            <person name="Goodwin L."/>
            <person name="Nolan M."/>
            <person name="Davenport K.W."/>
            <person name="Han C.S."/>
            <person name="Rubin E.M."/>
            <person name="Eisen J.A."/>
            <person name="Woyke T."/>
            <person name="Gugger M."/>
            <person name="Kerfeld C.A."/>
        </authorList>
    </citation>
    <scope>NUCLEOTIDE SEQUENCE [LARGE SCALE GENOMIC DNA]</scope>
    <source>
        <strain evidence="2">ATCC 29371 / PCC 7437</strain>
    </source>
</reference>
<organism evidence="1 2">
    <name type="scientific">Stanieria cyanosphaera (strain ATCC 29371 / PCC 7437)</name>
    <dbReference type="NCBI Taxonomy" id="111780"/>
    <lineage>
        <taxon>Bacteria</taxon>
        <taxon>Bacillati</taxon>
        <taxon>Cyanobacteriota</taxon>
        <taxon>Cyanophyceae</taxon>
        <taxon>Pleurocapsales</taxon>
        <taxon>Dermocarpellaceae</taxon>
        <taxon>Stanieria</taxon>
    </lineage>
</organism>
<keyword evidence="2" id="KW-1185">Reference proteome</keyword>
<dbReference type="KEGG" id="scs:Sta7437_3934"/>
<dbReference type="eggNOG" id="ENOG5032YWI">
    <property type="taxonomic scope" value="Bacteria"/>
</dbReference>
<accession>K9XZ66</accession>
<proteinExistence type="predicted"/>
<gene>
    <name evidence="1" type="ordered locus">Sta7437_3934</name>
</gene>
<dbReference type="EMBL" id="CP003653">
    <property type="protein sequence ID" value="AFZ37416.1"/>
    <property type="molecule type" value="Genomic_DNA"/>
</dbReference>
<dbReference type="NCBIfam" id="NF045598">
    <property type="entry name" value="asr1405_asl0597"/>
    <property type="match status" value="1"/>
</dbReference>
<dbReference type="AlphaFoldDB" id="K9XZ66"/>
<name>K9XZ66_STAC7</name>
<evidence type="ECO:0000313" key="2">
    <source>
        <dbReference type="Proteomes" id="UP000010473"/>
    </source>
</evidence>
<dbReference type="OrthoDB" id="515027at2"/>
<evidence type="ECO:0000313" key="1">
    <source>
        <dbReference type="EMBL" id="AFZ37416.1"/>
    </source>
</evidence>
<dbReference type="RefSeq" id="WP_015195075.1">
    <property type="nucleotide sequence ID" value="NC_019748.1"/>
</dbReference>
<dbReference type="HOGENOM" id="CLU_174106_0_0_3"/>
<dbReference type="STRING" id="111780.Sta7437_3934"/>